<protein>
    <submittedName>
        <fullName evidence="7">Acyl-CoA dehydrogenase</fullName>
    </submittedName>
</protein>
<keyword evidence="4" id="KW-0274">FAD</keyword>
<evidence type="ECO:0000256" key="3">
    <source>
        <dbReference type="ARBA" id="ARBA00022630"/>
    </source>
</evidence>
<dbReference type="Gene3D" id="1.20.140.10">
    <property type="entry name" value="Butyryl-CoA Dehydrogenase, subunit A, domain 3"/>
    <property type="match status" value="1"/>
</dbReference>
<evidence type="ECO:0000256" key="2">
    <source>
        <dbReference type="ARBA" id="ARBA00009347"/>
    </source>
</evidence>
<gene>
    <name evidence="7" type="ORF">UH38_06985</name>
</gene>
<dbReference type="SUPFAM" id="SSF56645">
    <property type="entry name" value="Acyl-CoA dehydrogenase NM domain-like"/>
    <property type="match status" value="1"/>
</dbReference>
<keyword evidence="3" id="KW-0285">Flavoprotein</keyword>
<dbReference type="InterPro" id="IPR046373">
    <property type="entry name" value="Acyl-CoA_Oxase/DH_mid-dom_sf"/>
</dbReference>
<evidence type="ECO:0000259" key="5">
    <source>
        <dbReference type="Pfam" id="PF00441"/>
    </source>
</evidence>
<accession>A0A0D8ZVT0</accession>
<sequence length="355" mass="38688">MDEHHLLNIATSYLKSAVFPESAEIDRSPQALQNALNGLGELGLLALQVPSVWGGLAASAETYYNFQQLVARYSGALAFLQTQHQSAAGMLVRSQNQSLQQEYLPHLSNGNILLGVGFSHLRRRGEAIVKATPVDDGYRLNGTVPWITGFGIFQEFIAAATLSDDRAVFGLVPFVNSDRDAGKITFSEVLPLAAMTSTNTVTARLDNWLLKCDRLVSIKPPSWIHDNDKQNVLKATALALGCALASLDVIQATYSNKQLAFIHLALEKLHLELSQCRAAIDKAANESYQTKLKLRAWAIDLAVRCAHCAIAVSSGAANHNHHPAQRIYREALVYTVSGQSTDLMAATLNRLIDSK</sequence>
<dbReference type="Gene3D" id="2.40.110.10">
    <property type="entry name" value="Butyryl-CoA Dehydrogenase, subunit A, domain 2"/>
    <property type="match status" value="1"/>
</dbReference>
<dbReference type="STRING" id="1618023.UH38_06985"/>
<dbReference type="OrthoDB" id="5365325at2"/>
<evidence type="ECO:0000313" key="8">
    <source>
        <dbReference type="Proteomes" id="UP000032452"/>
    </source>
</evidence>
<name>A0A0D8ZVT0_9CYAN</name>
<dbReference type="PATRIC" id="fig|1618023.3.peg.2887"/>
<comment type="cofactor">
    <cofactor evidence="1">
        <name>FAD</name>
        <dbReference type="ChEBI" id="CHEBI:57692"/>
    </cofactor>
</comment>
<dbReference type="InterPro" id="IPR037069">
    <property type="entry name" value="AcylCoA_DH/ox_N_sf"/>
</dbReference>
<evidence type="ECO:0000259" key="6">
    <source>
        <dbReference type="Pfam" id="PF02771"/>
    </source>
</evidence>
<dbReference type="Pfam" id="PF00441">
    <property type="entry name" value="Acyl-CoA_dh_1"/>
    <property type="match status" value="1"/>
</dbReference>
<keyword evidence="8" id="KW-1185">Reference proteome</keyword>
<dbReference type="GO" id="GO:0003995">
    <property type="term" value="F:acyl-CoA dehydrogenase activity"/>
    <property type="evidence" value="ECO:0007669"/>
    <property type="project" value="TreeGrafter"/>
</dbReference>
<dbReference type="RefSeq" id="WP_045053918.1">
    <property type="nucleotide sequence ID" value="NZ_CAWMDP010000032.1"/>
</dbReference>
<evidence type="ECO:0000256" key="1">
    <source>
        <dbReference type="ARBA" id="ARBA00001974"/>
    </source>
</evidence>
<dbReference type="InterPro" id="IPR009100">
    <property type="entry name" value="AcylCoA_DH/oxidase_NM_dom_sf"/>
</dbReference>
<organism evidence="7 8">
    <name type="scientific">Aliterella atlantica CENA595</name>
    <dbReference type="NCBI Taxonomy" id="1618023"/>
    <lineage>
        <taxon>Bacteria</taxon>
        <taxon>Bacillati</taxon>
        <taxon>Cyanobacteriota</taxon>
        <taxon>Cyanophyceae</taxon>
        <taxon>Chroococcidiopsidales</taxon>
        <taxon>Aliterellaceae</taxon>
        <taxon>Aliterella</taxon>
    </lineage>
</organism>
<dbReference type="InterPro" id="IPR013786">
    <property type="entry name" value="AcylCoA_DH/ox_N"/>
</dbReference>
<dbReference type="PANTHER" id="PTHR43884:SF12">
    <property type="entry name" value="ISOVALERYL-COA DEHYDROGENASE, MITOCHONDRIAL-RELATED"/>
    <property type="match status" value="1"/>
</dbReference>
<feature type="domain" description="Acyl-CoA dehydrogenase/oxidase N-terminal" evidence="6">
    <location>
        <begin position="5"/>
        <end position="110"/>
    </location>
</feature>
<dbReference type="Pfam" id="PF02771">
    <property type="entry name" value="Acyl-CoA_dh_N"/>
    <property type="match status" value="1"/>
</dbReference>
<dbReference type="Proteomes" id="UP000032452">
    <property type="component" value="Unassembled WGS sequence"/>
</dbReference>
<dbReference type="AlphaFoldDB" id="A0A0D8ZVT0"/>
<dbReference type="InterPro" id="IPR036250">
    <property type="entry name" value="AcylCo_DH-like_C"/>
</dbReference>
<dbReference type="PANTHER" id="PTHR43884">
    <property type="entry name" value="ACYL-COA DEHYDROGENASE"/>
    <property type="match status" value="1"/>
</dbReference>
<proteinExistence type="inferred from homology"/>
<evidence type="ECO:0000313" key="7">
    <source>
        <dbReference type="EMBL" id="KJH72497.1"/>
    </source>
</evidence>
<dbReference type="SUPFAM" id="SSF47203">
    <property type="entry name" value="Acyl-CoA dehydrogenase C-terminal domain-like"/>
    <property type="match status" value="1"/>
</dbReference>
<feature type="domain" description="Acyl-CoA dehydrogenase/oxidase C-terminal" evidence="5">
    <location>
        <begin position="254"/>
        <end position="348"/>
    </location>
</feature>
<dbReference type="EMBL" id="JYON01000005">
    <property type="protein sequence ID" value="KJH72497.1"/>
    <property type="molecule type" value="Genomic_DNA"/>
</dbReference>
<dbReference type="InterPro" id="IPR009075">
    <property type="entry name" value="AcylCo_DH/oxidase_C"/>
</dbReference>
<comment type="caution">
    <text evidence="7">The sequence shown here is derived from an EMBL/GenBank/DDBJ whole genome shotgun (WGS) entry which is preliminary data.</text>
</comment>
<evidence type="ECO:0000256" key="4">
    <source>
        <dbReference type="ARBA" id="ARBA00022827"/>
    </source>
</evidence>
<dbReference type="GO" id="GO:0050660">
    <property type="term" value="F:flavin adenine dinucleotide binding"/>
    <property type="evidence" value="ECO:0007669"/>
    <property type="project" value="InterPro"/>
</dbReference>
<comment type="similarity">
    <text evidence="2">Belongs to the acyl-CoA dehydrogenase family.</text>
</comment>
<dbReference type="Gene3D" id="1.10.540.10">
    <property type="entry name" value="Acyl-CoA dehydrogenase/oxidase, N-terminal domain"/>
    <property type="match status" value="1"/>
</dbReference>
<reference evidence="7 8" key="1">
    <citation type="submission" date="2015-02" db="EMBL/GenBank/DDBJ databases">
        <title>Draft genome of a novel marine cyanobacterium (Chroococcales) isolated from South Atlantic Ocean.</title>
        <authorList>
            <person name="Rigonato J."/>
            <person name="Alvarenga D.O."/>
            <person name="Branco L.H."/>
            <person name="Varani A.M."/>
            <person name="Brandini F.P."/>
            <person name="Fiore M.F."/>
        </authorList>
    </citation>
    <scope>NUCLEOTIDE SEQUENCE [LARGE SCALE GENOMIC DNA]</scope>
    <source>
        <strain evidence="7 8">CENA595</strain>
    </source>
</reference>